<evidence type="ECO:0000256" key="1">
    <source>
        <dbReference type="SAM" id="MobiDB-lite"/>
    </source>
</evidence>
<feature type="compositionally biased region" description="Basic residues" evidence="1">
    <location>
        <begin position="119"/>
        <end position="129"/>
    </location>
</feature>
<comment type="caution">
    <text evidence="2">The sequence shown here is derived from an EMBL/GenBank/DDBJ whole genome shotgun (WGS) entry which is preliminary data.</text>
</comment>
<dbReference type="AlphaFoldDB" id="A0A8J1Y9Z6"/>
<evidence type="ECO:0000313" key="3">
    <source>
        <dbReference type="Proteomes" id="UP000749559"/>
    </source>
</evidence>
<sequence length="194" mass="22159">MATFSPPSEFKFDRPAEWPAWRDRFITFRQASKLHKEDEVTQVAQLLYTMGPQANIIYKSFQFAEPVEPVEGADAAQPQGDLRTYDNVLKHFNDYFIPKGQSKKPTPENNVDRLSYGSRRSRAKPRSKQKQSTNNDDKSSSSKKYSRCGYNHYDGKSCPAQGKICNKCKKKNHFSSVCKAKAAMFKVSVLKLTM</sequence>
<evidence type="ECO:0000313" key="2">
    <source>
        <dbReference type="EMBL" id="CAH1802764.1"/>
    </source>
</evidence>
<keyword evidence="3" id="KW-1185">Reference proteome</keyword>
<dbReference type="EMBL" id="CAIIXF020000069">
    <property type="protein sequence ID" value="CAH1802764.1"/>
    <property type="molecule type" value="Genomic_DNA"/>
</dbReference>
<dbReference type="OrthoDB" id="6160000at2759"/>
<gene>
    <name evidence="2" type="ORF">OFUS_LOCUS26411</name>
</gene>
<dbReference type="Proteomes" id="UP000749559">
    <property type="component" value="Unassembled WGS sequence"/>
</dbReference>
<protein>
    <submittedName>
        <fullName evidence="2">Uncharacterized protein</fullName>
    </submittedName>
</protein>
<name>A0A8J1Y9Z6_OWEFU</name>
<organism evidence="2 3">
    <name type="scientific">Owenia fusiformis</name>
    <name type="common">Polychaete worm</name>
    <dbReference type="NCBI Taxonomy" id="6347"/>
    <lineage>
        <taxon>Eukaryota</taxon>
        <taxon>Metazoa</taxon>
        <taxon>Spiralia</taxon>
        <taxon>Lophotrochozoa</taxon>
        <taxon>Annelida</taxon>
        <taxon>Polychaeta</taxon>
        <taxon>Sedentaria</taxon>
        <taxon>Canalipalpata</taxon>
        <taxon>Sabellida</taxon>
        <taxon>Oweniida</taxon>
        <taxon>Oweniidae</taxon>
        <taxon>Owenia</taxon>
    </lineage>
</organism>
<proteinExistence type="predicted"/>
<reference evidence="2" key="1">
    <citation type="submission" date="2022-03" db="EMBL/GenBank/DDBJ databases">
        <authorList>
            <person name="Martin C."/>
        </authorList>
    </citation>
    <scope>NUCLEOTIDE SEQUENCE</scope>
</reference>
<feature type="region of interest" description="Disordered" evidence="1">
    <location>
        <begin position="97"/>
        <end position="145"/>
    </location>
</feature>
<accession>A0A8J1Y9Z6</accession>